<dbReference type="AlphaFoldDB" id="A0A834SXN1"/>
<feature type="region of interest" description="Disordered" evidence="1">
    <location>
        <begin position="510"/>
        <end position="537"/>
    </location>
</feature>
<dbReference type="Pfam" id="PF14223">
    <property type="entry name" value="Retrotran_gag_2"/>
    <property type="match status" value="1"/>
</dbReference>
<sequence>MKSPSNNTIAFMVEFDNRNKDKGIHFDNVNFTFGIFLDRNRTVVIGNATIDSFYQGHSKKAKKLWSIEARGGWENVLPGGFQDSSEVFRFSYVSLYKYELMLIQKYTSIFFFISLLCVLSCCHNSNMVLEQDDLGLENSSGSSSNHSKVTISPMGSEAPKFTLQSFPQPLATKLDDLNFLIWRLQVVTMVWERIETQTQARERQLFTQFRATKKGNLGMSKYLLKLKKIVYALASIKSPVSERDHIQTIFDGLPSEYETFITSLSLKSKRFLVSQVEAHLLAQEARLEKSKADSTESISANVAQTQARNPSQGQRNQKNFQNNGNLRAETLRQTHIQNQNASTSSTANSSTSVEALMATPETLYDASWYPDSGASSHLTNDVSNIHNHQPYSGSEVVHTANGTDNYRPSIPIDSKTPSSNIVELWHKRLVKFNEVVFPFKLPQNKSKNGAMTTNTLPINTLPVIPIVSKSLPDNTPSHSSHSDSHSPFASHEQNTASSSLPLVENDAKADLDQTGSHTPPREPSSDSSIPNGVSSPLPLEPVIPPSLNNIHSMTKYIQDLLTKFELLNSKPQNTPMVAGLKLSHQGIYAQSIDDTSSSSEKGPSLP</sequence>
<dbReference type="Proteomes" id="UP000634136">
    <property type="component" value="Unassembled WGS sequence"/>
</dbReference>
<dbReference type="PANTHER" id="PTHR47481">
    <property type="match status" value="1"/>
</dbReference>
<proteinExistence type="predicted"/>
<evidence type="ECO:0000313" key="3">
    <source>
        <dbReference type="Proteomes" id="UP000634136"/>
    </source>
</evidence>
<evidence type="ECO:0000313" key="2">
    <source>
        <dbReference type="EMBL" id="KAF7811513.1"/>
    </source>
</evidence>
<feature type="compositionally biased region" description="Polar residues" evidence="1">
    <location>
        <begin position="525"/>
        <end position="534"/>
    </location>
</feature>
<comment type="caution">
    <text evidence="2">The sequence shown here is derived from an EMBL/GenBank/DDBJ whole genome shotgun (WGS) entry which is preliminary data.</text>
</comment>
<accession>A0A834SXN1</accession>
<feature type="region of interest" description="Disordered" evidence="1">
    <location>
        <begin position="291"/>
        <end position="320"/>
    </location>
</feature>
<dbReference type="OrthoDB" id="1914670at2759"/>
<reference evidence="2" key="1">
    <citation type="submission" date="2020-09" db="EMBL/GenBank/DDBJ databases">
        <title>Genome-Enabled Discovery of Anthraquinone Biosynthesis in Senna tora.</title>
        <authorList>
            <person name="Kang S.-H."/>
            <person name="Pandey R.P."/>
            <person name="Lee C.-M."/>
            <person name="Sim J.-S."/>
            <person name="Jeong J.-T."/>
            <person name="Choi B.-S."/>
            <person name="Jung M."/>
            <person name="Ginzburg D."/>
            <person name="Zhao K."/>
            <person name="Won S.Y."/>
            <person name="Oh T.-J."/>
            <person name="Yu Y."/>
            <person name="Kim N.-H."/>
            <person name="Lee O.R."/>
            <person name="Lee T.-H."/>
            <person name="Bashyal P."/>
            <person name="Kim T.-S."/>
            <person name="Lee W.-H."/>
            <person name="Kawkins C."/>
            <person name="Kim C.-K."/>
            <person name="Kim J.S."/>
            <person name="Ahn B.O."/>
            <person name="Rhee S.Y."/>
            <person name="Sohng J.K."/>
        </authorList>
    </citation>
    <scope>NUCLEOTIDE SEQUENCE</scope>
    <source>
        <tissue evidence="2">Leaf</tissue>
    </source>
</reference>
<keyword evidence="3" id="KW-1185">Reference proteome</keyword>
<dbReference type="EMBL" id="JAAIUW010000010">
    <property type="protein sequence ID" value="KAF7811513.1"/>
    <property type="molecule type" value="Genomic_DNA"/>
</dbReference>
<name>A0A834SXN1_9FABA</name>
<feature type="compositionally biased region" description="Polar residues" evidence="1">
    <location>
        <begin position="295"/>
        <end position="320"/>
    </location>
</feature>
<gene>
    <name evidence="2" type="ORF">G2W53_032489</name>
</gene>
<protein>
    <submittedName>
        <fullName evidence="2">Retrovirus-related Pol polyprotein from transposon TNT 1-94</fullName>
    </submittedName>
</protein>
<organism evidence="2 3">
    <name type="scientific">Senna tora</name>
    <dbReference type="NCBI Taxonomy" id="362788"/>
    <lineage>
        <taxon>Eukaryota</taxon>
        <taxon>Viridiplantae</taxon>
        <taxon>Streptophyta</taxon>
        <taxon>Embryophyta</taxon>
        <taxon>Tracheophyta</taxon>
        <taxon>Spermatophyta</taxon>
        <taxon>Magnoliopsida</taxon>
        <taxon>eudicotyledons</taxon>
        <taxon>Gunneridae</taxon>
        <taxon>Pentapetalae</taxon>
        <taxon>rosids</taxon>
        <taxon>fabids</taxon>
        <taxon>Fabales</taxon>
        <taxon>Fabaceae</taxon>
        <taxon>Caesalpinioideae</taxon>
        <taxon>Cassia clade</taxon>
        <taxon>Senna</taxon>
    </lineage>
</organism>
<feature type="region of interest" description="Disordered" evidence="1">
    <location>
        <begin position="469"/>
        <end position="498"/>
    </location>
</feature>
<evidence type="ECO:0000256" key="1">
    <source>
        <dbReference type="SAM" id="MobiDB-lite"/>
    </source>
</evidence>
<dbReference type="PANTHER" id="PTHR47481:SF31">
    <property type="entry name" value="OS01G0873500 PROTEIN"/>
    <property type="match status" value="1"/>
</dbReference>